<dbReference type="EMBL" id="RHFK02000002">
    <property type="protein sequence ID" value="TWW79597.1"/>
    <property type="molecule type" value="Genomic_DNA"/>
</dbReference>
<proteinExistence type="predicted"/>
<reference evidence="1 2" key="1">
    <citation type="submission" date="2019-04" db="EMBL/GenBank/DDBJ databases">
        <title>Chromosome genome assembly for Takifugu flavidus.</title>
        <authorList>
            <person name="Xiao S."/>
        </authorList>
    </citation>
    <scope>NUCLEOTIDE SEQUENCE [LARGE SCALE GENOMIC DNA]</scope>
    <source>
        <strain evidence="1">HTHZ2018</strain>
        <tissue evidence="1">Muscle</tissue>
    </source>
</reference>
<comment type="caution">
    <text evidence="1">The sequence shown here is derived from an EMBL/GenBank/DDBJ whole genome shotgun (WGS) entry which is preliminary data.</text>
</comment>
<organism evidence="1 2">
    <name type="scientific">Takifugu flavidus</name>
    <name type="common">sansaifugu</name>
    <dbReference type="NCBI Taxonomy" id="433684"/>
    <lineage>
        <taxon>Eukaryota</taxon>
        <taxon>Metazoa</taxon>
        <taxon>Chordata</taxon>
        <taxon>Craniata</taxon>
        <taxon>Vertebrata</taxon>
        <taxon>Euteleostomi</taxon>
        <taxon>Actinopterygii</taxon>
        <taxon>Neopterygii</taxon>
        <taxon>Teleostei</taxon>
        <taxon>Neoteleostei</taxon>
        <taxon>Acanthomorphata</taxon>
        <taxon>Eupercaria</taxon>
        <taxon>Tetraodontiformes</taxon>
        <taxon>Tetradontoidea</taxon>
        <taxon>Tetraodontidae</taxon>
        <taxon>Takifugu</taxon>
    </lineage>
</organism>
<gene>
    <name evidence="1" type="ORF">D4764_10G0006270</name>
</gene>
<evidence type="ECO:0000313" key="2">
    <source>
        <dbReference type="Proteomes" id="UP000324091"/>
    </source>
</evidence>
<dbReference type="AlphaFoldDB" id="A0A5C6PMG7"/>
<sequence length="24" mass="2843">MELSSMESYYSSKGECLLFRQLIQ</sequence>
<evidence type="ECO:0000313" key="1">
    <source>
        <dbReference type="EMBL" id="TWW79597.1"/>
    </source>
</evidence>
<accession>A0A5C6PMG7</accession>
<keyword evidence="2" id="KW-1185">Reference proteome</keyword>
<protein>
    <submittedName>
        <fullName evidence="1">Uncharacterized protein</fullName>
    </submittedName>
</protein>
<name>A0A5C6PMG7_9TELE</name>
<dbReference type="Proteomes" id="UP000324091">
    <property type="component" value="Chromosome 10"/>
</dbReference>